<keyword evidence="8" id="KW-0229">DNA integration</keyword>
<organism evidence="14">
    <name type="scientific">marine sediment metagenome</name>
    <dbReference type="NCBI Taxonomy" id="412755"/>
    <lineage>
        <taxon>unclassified sequences</taxon>
        <taxon>metagenomes</taxon>
        <taxon>ecological metagenomes</taxon>
    </lineage>
</organism>
<keyword evidence="9" id="KW-0238">DNA-binding</keyword>
<evidence type="ECO:0000256" key="5">
    <source>
        <dbReference type="ARBA" id="ARBA00022490"/>
    </source>
</evidence>
<reference evidence="14" key="1">
    <citation type="journal article" date="2015" name="Nature">
        <title>Complex archaea that bridge the gap between prokaryotes and eukaryotes.</title>
        <authorList>
            <person name="Spang A."/>
            <person name="Saw J.H."/>
            <person name="Jorgensen S.L."/>
            <person name="Zaremba-Niedzwiedzka K."/>
            <person name="Martijn J."/>
            <person name="Lind A.E."/>
            <person name="van Eijk R."/>
            <person name="Schleper C."/>
            <person name="Guy L."/>
            <person name="Ettema T.J."/>
        </authorList>
    </citation>
    <scope>NUCLEOTIDE SEQUENCE</scope>
</reference>
<evidence type="ECO:0000256" key="6">
    <source>
        <dbReference type="ARBA" id="ARBA00022618"/>
    </source>
</evidence>
<keyword evidence="10" id="KW-0233">DNA recombination</keyword>
<feature type="domain" description="Tyr recombinase" evidence="12">
    <location>
        <begin position="107"/>
        <end position="296"/>
    </location>
</feature>
<keyword evidence="7" id="KW-0159">Chromosome partition</keyword>
<dbReference type="InterPro" id="IPR004107">
    <property type="entry name" value="Integrase_SAM-like_N"/>
</dbReference>
<dbReference type="InterPro" id="IPR013762">
    <property type="entry name" value="Integrase-like_cat_sf"/>
</dbReference>
<evidence type="ECO:0000256" key="1">
    <source>
        <dbReference type="ARBA" id="ARBA00004496"/>
    </source>
</evidence>
<dbReference type="InterPro" id="IPR011931">
    <property type="entry name" value="Recomb_XerC"/>
</dbReference>
<dbReference type="GO" id="GO:0005737">
    <property type="term" value="C:cytoplasm"/>
    <property type="evidence" value="ECO:0007669"/>
    <property type="project" value="UniProtKB-SubCell"/>
</dbReference>
<comment type="caution">
    <text evidence="14">The sequence shown here is derived from an EMBL/GenBank/DDBJ whole genome shotgun (WGS) entry which is preliminary data.</text>
</comment>
<keyword evidence="5" id="KW-0963">Cytoplasm</keyword>
<accession>A0A0F9HTP7</accession>
<dbReference type="InterPro" id="IPR010998">
    <property type="entry name" value="Integrase_recombinase_N"/>
</dbReference>
<dbReference type="GO" id="GO:0006310">
    <property type="term" value="P:DNA recombination"/>
    <property type="evidence" value="ECO:0007669"/>
    <property type="project" value="UniProtKB-KW"/>
</dbReference>
<evidence type="ECO:0000259" key="13">
    <source>
        <dbReference type="PROSITE" id="PS51900"/>
    </source>
</evidence>
<dbReference type="NCBIfam" id="NF040815">
    <property type="entry name" value="recomb_XerA_Arch"/>
    <property type="match status" value="1"/>
</dbReference>
<dbReference type="GO" id="GO:0051301">
    <property type="term" value="P:cell division"/>
    <property type="evidence" value="ECO:0007669"/>
    <property type="project" value="UniProtKB-KW"/>
</dbReference>
<dbReference type="InterPro" id="IPR044068">
    <property type="entry name" value="CB"/>
</dbReference>
<dbReference type="Pfam" id="PF00589">
    <property type="entry name" value="Phage_integrase"/>
    <property type="match status" value="1"/>
</dbReference>
<dbReference type="GO" id="GO:0009009">
    <property type="term" value="F:site-specific recombinase activity"/>
    <property type="evidence" value="ECO:0007669"/>
    <property type="project" value="InterPro"/>
</dbReference>
<name>A0A0F9HTP7_9ZZZZ</name>
<dbReference type="SUPFAM" id="SSF56349">
    <property type="entry name" value="DNA breaking-rejoining enzymes"/>
    <property type="match status" value="1"/>
</dbReference>
<evidence type="ECO:0000256" key="10">
    <source>
        <dbReference type="ARBA" id="ARBA00023172"/>
    </source>
</evidence>
<comment type="similarity">
    <text evidence="2">Belongs to the 'phage' integrase family. XerC subfamily.</text>
</comment>
<comment type="subcellular location">
    <subcellularLocation>
        <location evidence="1">Cytoplasm</location>
    </subcellularLocation>
</comment>
<gene>
    <name evidence="14" type="ORF">LCGC14_1743130</name>
</gene>
<evidence type="ECO:0000256" key="8">
    <source>
        <dbReference type="ARBA" id="ARBA00022908"/>
    </source>
</evidence>
<dbReference type="NCBIfam" id="TIGR02225">
    <property type="entry name" value="recomb_XerD"/>
    <property type="match status" value="1"/>
</dbReference>
<evidence type="ECO:0000256" key="3">
    <source>
        <dbReference type="ARBA" id="ARBA00010450"/>
    </source>
</evidence>
<dbReference type="GO" id="GO:0007059">
    <property type="term" value="P:chromosome segregation"/>
    <property type="evidence" value="ECO:0007669"/>
    <property type="project" value="UniProtKB-KW"/>
</dbReference>
<dbReference type="AlphaFoldDB" id="A0A0F9HTP7"/>
<dbReference type="InterPro" id="IPR011932">
    <property type="entry name" value="Recomb_XerD"/>
</dbReference>
<proteinExistence type="inferred from homology"/>
<keyword evidence="11" id="KW-0131">Cell cycle</keyword>
<dbReference type="PROSITE" id="PS51898">
    <property type="entry name" value="TYR_RECOMBINASE"/>
    <property type="match status" value="1"/>
</dbReference>
<evidence type="ECO:0000313" key="14">
    <source>
        <dbReference type="EMBL" id="KKM06522.1"/>
    </source>
</evidence>
<evidence type="ECO:0000256" key="9">
    <source>
        <dbReference type="ARBA" id="ARBA00023125"/>
    </source>
</evidence>
<sequence length="302" mass="34899">MIETFAKEFMKKLKHEKGFSKHTLRAYHNDMTQFDSFLKDEKCKNLKRINHLLLRKFLAILRSRNYLRTTIARKLASLRSFFKFLNQEGVLEINPFEILRTPKQTKKLPHFLSISEVDTLLKTPDESEIFGLRDRAILETLYSTGIRVSELVGLNEEDVDFYGGMIKVQGKGKKERLSPIGSYAIKAIKEYVNSSQEHRRAGKKKKSLNRNAPLFLNKYGSRLSSRSVARLLDKYLKGTGINLLTSPHTFRHSFATHMLDKGADLRSVQELLGHSNLSTTQIYTHVTTERLKQVYDKTHPRA</sequence>
<dbReference type="InterPro" id="IPR002104">
    <property type="entry name" value="Integrase_catalytic"/>
</dbReference>
<dbReference type="Gene3D" id="1.10.443.10">
    <property type="entry name" value="Intergrase catalytic core"/>
    <property type="match status" value="1"/>
</dbReference>
<evidence type="ECO:0000256" key="11">
    <source>
        <dbReference type="ARBA" id="ARBA00023306"/>
    </source>
</evidence>
<protein>
    <recommendedName>
        <fullName evidence="4">Tyrosine recombinase XerD</fullName>
    </recommendedName>
</protein>
<dbReference type="CDD" id="cd00798">
    <property type="entry name" value="INT_XerDC_C"/>
    <property type="match status" value="1"/>
</dbReference>
<dbReference type="HAMAP" id="MF_01808">
    <property type="entry name" value="Recomb_XerC_XerD"/>
    <property type="match status" value="1"/>
</dbReference>
<dbReference type="GO" id="GO:0003677">
    <property type="term" value="F:DNA binding"/>
    <property type="evidence" value="ECO:0007669"/>
    <property type="project" value="UniProtKB-KW"/>
</dbReference>
<dbReference type="PROSITE" id="PS51900">
    <property type="entry name" value="CB"/>
    <property type="match status" value="1"/>
</dbReference>
<dbReference type="NCBIfam" id="NF001399">
    <property type="entry name" value="PRK00283.1"/>
    <property type="match status" value="1"/>
</dbReference>
<keyword evidence="6" id="KW-0132">Cell division</keyword>
<dbReference type="NCBIfam" id="TIGR02224">
    <property type="entry name" value="recomb_XerC"/>
    <property type="match status" value="1"/>
</dbReference>
<dbReference type="EMBL" id="LAZR01015973">
    <property type="protein sequence ID" value="KKM06522.1"/>
    <property type="molecule type" value="Genomic_DNA"/>
</dbReference>
<feature type="domain" description="Core-binding (CB)" evidence="13">
    <location>
        <begin position="1"/>
        <end position="86"/>
    </location>
</feature>
<dbReference type="InterPro" id="IPR050090">
    <property type="entry name" value="Tyrosine_recombinase_XerCD"/>
</dbReference>
<evidence type="ECO:0000256" key="4">
    <source>
        <dbReference type="ARBA" id="ARBA00015810"/>
    </source>
</evidence>
<dbReference type="Pfam" id="PF02899">
    <property type="entry name" value="Phage_int_SAM_1"/>
    <property type="match status" value="1"/>
</dbReference>
<dbReference type="PANTHER" id="PTHR30349:SF77">
    <property type="entry name" value="TYROSINE RECOMBINASE XERC"/>
    <property type="match status" value="1"/>
</dbReference>
<comment type="similarity">
    <text evidence="3">Belongs to the 'phage' integrase family. XerD subfamily.</text>
</comment>
<dbReference type="InterPro" id="IPR023009">
    <property type="entry name" value="Tyrosine_recombinase_XerC/XerD"/>
</dbReference>
<evidence type="ECO:0000259" key="12">
    <source>
        <dbReference type="PROSITE" id="PS51898"/>
    </source>
</evidence>
<evidence type="ECO:0000256" key="7">
    <source>
        <dbReference type="ARBA" id="ARBA00022829"/>
    </source>
</evidence>
<dbReference type="PANTHER" id="PTHR30349">
    <property type="entry name" value="PHAGE INTEGRASE-RELATED"/>
    <property type="match status" value="1"/>
</dbReference>
<dbReference type="InterPro" id="IPR011010">
    <property type="entry name" value="DNA_brk_join_enz"/>
</dbReference>
<evidence type="ECO:0000256" key="2">
    <source>
        <dbReference type="ARBA" id="ARBA00006657"/>
    </source>
</evidence>
<dbReference type="Gene3D" id="1.10.150.130">
    <property type="match status" value="1"/>
</dbReference>